<dbReference type="EMBL" id="FRAN01000001">
    <property type="protein sequence ID" value="SHK26247.1"/>
    <property type="molecule type" value="Genomic_DNA"/>
</dbReference>
<dbReference type="PANTHER" id="PTHR30183:SF3">
    <property type="entry name" value="MOLYBDENUM TRANSPORT SYSTEM PERMEASE PROTEIN MODB"/>
    <property type="match status" value="1"/>
</dbReference>
<dbReference type="Proteomes" id="UP000003751">
    <property type="component" value="Unassembled WGS sequence"/>
</dbReference>
<evidence type="ECO:0000313" key="12">
    <source>
        <dbReference type="EMBL" id="SHK26247.1"/>
    </source>
</evidence>
<feature type="transmembrane region" description="Helical" evidence="9">
    <location>
        <begin position="70"/>
        <end position="91"/>
    </location>
</feature>
<keyword evidence="5" id="KW-0500">Molybdenum</keyword>
<evidence type="ECO:0000256" key="3">
    <source>
        <dbReference type="ARBA" id="ARBA00022448"/>
    </source>
</evidence>
<evidence type="ECO:0000256" key="8">
    <source>
        <dbReference type="ARBA" id="ARBA00023136"/>
    </source>
</evidence>
<gene>
    <name evidence="12" type="ORF">SAMN05444342_1139</name>
    <name evidence="11" type="ORF">ZOD2009_17298</name>
</gene>
<keyword evidence="4" id="KW-1003">Cell membrane</keyword>
<protein>
    <submittedName>
        <fullName evidence="11">Binding-protein-dependent transport systems inner membrane component</fullName>
    </submittedName>
    <submittedName>
        <fullName evidence="12">Molybdate/tungstate transport system permease protein</fullName>
    </submittedName>
</protein>
<dbReference type="CDD" id="cd06261">
    <property type="entry name" value="TM_PBP2"/>
    <property type="match status" value="1"/>
</dbReference>
<keyword evidence="14" id="KW-1185">Reference proteome</keyword>
<dbReference type="EMBL" id="AEMG01000019">
    <property type="protein sequence ID" value="EFW90924.1"/>
    <property type="molecule type" value="Genomic_DNA"/>
</dbReference>
<dbReference type="InterPro" id="IPR000515">
    <property type="entry name" value="MetI-like"/>
</dbReference>
<reference evidence="12" key="3">
    <citation type="submission" date="2016-11" db="EMBL/GenBank/DDBJ databases">
        <authorList>
            <person name="Jaros S."/>
            <person name="Januszkiewicz K."/>
            <person name="Wedrychowicz H."/>
        </authorList>
    </citation>
    <scope>NUCLEOTIDE SEQUENCE [LARGE SCALE GENOMIC DNA]</scope>
    <source>
        <strain evidence="12">DX253</strain>
    </source>
</reference>
<sequence>MSDSNYEDGGYRAQPTAMLGRGSVVLAVLTVQAIAFGTLYVIGQPTLYVGVALGSAALLGWRANDGWFGVAAATFGVVLLLALGMPLVMFITRQNPSLIVEAARSSEVHTMLYLTIYGPLLATVASLVFGVPLAYLLARGFSGQAIVESLVDLPLVVPHSVAGILILFGFGRRGLFPGVSVLTTITGMVLALTFVSAPFAVNTTREAFETIDSRLEYAARSHGATPFETFRRIQIPLAYRGILTGGVLAWARGVSEFGAVAVVAYSVNFFYPFTGEETVAQHAPVYIFNTFTSAGLADASAVAFILLVMSAGIFLIVRLLTDTESGSVL</sequence>
<dbReference type="PROSITE" id="PS50928">
    <property type="entry name" value="ABC_TM1"/>
    <property type="match status" value="1"/>
</dbReference>
<comment type="similarity">
    <text evidence="2 9">Belongs to the binding-protein-dependent transport system permease family.</text>
</comment>
<feature type="transmembrane region" description="Helical" evidence="9">
    <location>
        <begin position="175"/>
        <end position="195"/>
    </location>
</feature>
<keyword evidence="6 9" id="KW-0812">Transmembrane</keyword>
<dbReference type="GO" id="GO:0005886">
    <property type="term" value="C:plasma membrane"/>
    <property type="evidence" value="ECO:0007669"/>
    <property type="project" value="UniProtKB-SubCell"/>
</dbReference>
<evidence type="ECO:0000259" key="10">
    <source>
        <dbReference type="PROSITE" id="PS50928"/>
    </source>
</evidence>
<evidence type="ECO:0000313" key="14">
    <source>
        <dbReference type="Proteomes" id="UP000184203"/>
    </source>
</evidence>
<reference evidence="14" key="2">
    <citation type="submission" date="2016-11" db="EMBL/GenBank/DDBJ databases">
        <authorList>
            <person name="Varghese N."/>
            <person name="Submissions S."/>
        </authorList>
    </citation>
    <scope>NUCLEOTIDE SEQUENCE [LARGE SCALE GENOMIC DNA]</scope>
    <source>
        <strain evidence="14">DX253</strain>
    </source>
</reference>
<dbReference type="eggNOG" id="arCOG00164">
    <property type="taxonomic scope" value="Archaea"/>
</dbReference>
<evidence type="ECO:0000313" key="11">
    <source>
        <dbReference type="EMBL" id="EFW90924.1"/>
    </source>
</evidence>
<evidence type="ECO:0000313" key="13">
    <source>
        <dbReference type="Proteomes" id="UP000003751"/>
    </source>
</evidence>
<dbReference type="GO" id="GO:0055085">
    <property type="term" value="P:transmembrane transport"/>
    <property type="evidence" value="ECO:0007669"/>
    <property type="project" value="InterPro"/>
</dbReference>
<dbReference type="PANTHER" id="PTHR30183">
    <property type="entry name" value="MOLYBDENUM TRANSPORT SYSTEM PERMEASE PROTEIN MODB"/>
    <property type="match status" value="1"/>
</dbReference>
<dbReference type="Proteomes" id="UP000184203">
    <property type="component" value="Unassembled WGS sequence"/>
</dbReference>
<dbReference type="InterPro" id="IPR035906">
    <property type="entry name" value="MetI-like_sf"/>
</dbReference>
<evidence type="ECO:0000256" key="2">
    <source>
        <dbReference type="ARBA" id="ARBA00009306"/>
    </source>
</evidence>
<dbReference type="PATRIC" id="fig|797209.4.peg.3386"/>
<evidence type="ECO:0000256" key="5">
    <source>
        <dbReference type="ARBA" id="ARBA00022505"/>
    </source>
</evidence>
<dbReference type="Pfam" id="PF00528">
    <property type="entry name" value="BPD_transp_1"/>
    <property type="match status" value="1"/>
</dbReference>
<comment type="subcellular location">
    <subcellularLocation>
        <location evidence="1 9">Cell membrane</location>
        <topology evidence="1 9">Multi-pass membrane protein</topology>
    </subcellularLocation>
</comment>
<keyword evidence="7 9" id="KW-1133">Transmembrane helix</keyword>
<evidence type="ECO:0000256" key="9">
    <source>
        <dbReference type="RuleBase" id="RU363032"/>
    </source>
</evidence>
<evidence type="ECO:0000256" key="6">
    <source>
        <dbReference type="ARBA" id="ARBA00022692"/>
    </source>
</evidence>
<dbReference type="SUPFAM" id="SSF161098">
    <property type="entry name" value="MetI-like"/>
    <property type="match status" value="1"/>
</dbReference>
<keyword evidence="3 9" id="KW-0813">Transport</keyword>
<evidence type="ECO:0000256" key="7">
    <source>
        <dbReference type="ARBA" id="ARBA00022989"/>
    </source>
</evidence>
<dbReference type="OrthoDB" id="11163at2157"/>
<dbReference type="RefSeq" id="WP_007981926.1">
    <property type="nucleotide sequence ID" value="NZ_AEMG01000019.1"/>
</dbReference>
<evidence type="ECO:0000256" key="4">
    <source>
        <dbReference type="ARBA" id="ARBA00022475"/>
    </source>
</evidence>
<organism evidence="11 13">
    <name type="scientific">Haladaptatus paucihalophilus DX253</name>
    <dbReference type="NCBI Taxonomy" id="797209"/>
    <lineage>
        <taxon>Archaea</taxon>
        <taxon>Methanobacteriati</taxon>
        <taxon>Methanobacteriota</taxon>
        <taxon>Stenosarchaea group</taxon>
        <taxon>Halobacteria</taxon>
        <taxon>Halobacteriales</taxon>
        <taxon>Haladaptataceae</taxon>
        <taxon>Haladaptatus</taxon>
    </lineage>
</organism>
<proteinExistence type="inferred from homology"/>
<name>E7QXC1_HALPU</name>
<feature type="transmembrane region" description="Helical" evidence="9">
    <location>
        <begin position="150"/>
        <end position="168"/>
    </location>
</feature>
<dbReference type="AlphaFoldDB" id="E7QXC1"/>
<feature type="transmembrane region" description="Helical" evidence="9">
    <location>
        <begin position="112"/>
        <end position="138"/>
    </location>
</feature>
<accession>E7QXC1</accession>
<keyword evidence="8 9" id="KW-0472">Membrane</keyword>
<dbReference type="Gene3D" id="1.10.3720.10">
    <property type="entry name" value="MetI-like"/>
    <property type="match status" value="1"/>
</dbReference>
<feature type="transmembrane region" description="Helical" evidence="9">
    <location>
        <begin position="299"/>
        <end position="320"/>
    </location>
</feature>
<evidence type="ECO:0000256" key="1">
    <source>
        <dbReference type="ARBA" id="ARBA00004651"/>
    </source>
</evidence>
<dbReference type="STRING" id="797209.GCA_000376445_02981"/>
<feature type="transmembrane region" description="Helical" evidence="9">
    <location>
        <begin position="20"/>
        <end position="42"/>
    </location>
</feature>
<feature type="domain" description="ABC transmembrane type-1" evidence="10">
    <location>
        <begin position="112"/>
        <end position="317"/>
    </location>
</feature>
<reference evidence="11 13" key="1">
    <citation type="journal article" date="2014" name="ISME J.">
        <title>Trehalose/2-sulfotrehalose biosynthesis and glycine-betaine uptake are widely spread mechanisms for osmoadaptation in the Halobacteriales.</title>
        <authorList>
            <person name="Youssef N.H."/>
            <person name="Savage-Ashlock K.N."/>
            <person name="McCully A.L."/>
            <person name="Luedtke B."/>
            <person name="Shaw E.I."/>
            <person name="Hoff W.D."/>
            <person name="Elshahed M.S."/>
        </authorList>
    </citation>
    <scope>NUCLEOTIDE SEQUENCE [LARGE SCALE GENOMIC DNA]</scope>
    <source>
        <strain evidence="11 13">DX253</strain>
    </source>
</reference>